<feature type="compositionally biased region" description="Basic residues" evidence="1">
    <location>
        <begin position="16"/>
        <end position="26"/>
    </location>
</feature>
<dbReference type="OrthoDB" id="10496835at2759"/>
<protein>
    <submittedName>
        <fullName evidence="2">Uncharacterized protein</fullName>
    </submittedName>
</protein>
<dbReference type="AlphaFoldDB" id="A0A7J9IAF3"/>
<comment type="caution">
    <text evidence="2">The sequence shown here is derived from an EMBL/GenBank/DDBJ whole genome shotgun (WGS) entry which is preliminary data.</text>
</comment>
<organism evidence="2 3">
    <name type="scientific">Gossypium harknessii</name>
    <dbReference type="NCBI Taxonomy" id="34285"/>
    <lineage>
        <taxon>Eukaryota</taxon>
        <taxon>Viridiplantae</taxon>
        <taxon>Streptophyta</taxon>
        <taxon>Embryophyta</taxon>
        <taxon>Tracheophyta</taxon>
        <taxon>Spermatophyta</taxon>
        <taxon>Magnoliopsida</taxon>
        <taxon>eudicotyledons</taxon>
        <taxon>Gunneridae</taxon>
        <taxon>Pentapetalae</taxon>
        <taxon>rosids</taxon>
        <taxon>malvids</taxon>
        <taxon>Malvales</taxon>
        <taxon>Malvaceae</taxon>
        <taxon>Malvoideae</taxon>
        <taxon>Gossypium</taxon>
    </lineage>
</organism>
<feature type="non-terminal residue" evidence="2">
    <location>
        <position position="1"/>
    </location>
</feature>
<accession>A0A7J9IAF3</accession>
<feature type="region of interest" description="Disordered" evidence="1">
    <location>
        <begin position="1"/>
        <end position="26"/>
    </location>
</feature>
<dbReference type="Proteomes" id="UP000593560">
    <property type="component" value="Unassembled WGS sequence"/>
</dbReference>
<proteinExistence type="predicted"/>
<dbReference type="EMBL" id="JABFAD010327887">
    <property type="protein sequence ID" value="MBA0819111.1"/>
    <property type="molecule type" value="Genomic_DNA"/>
</dbReference>
<evidence type="ECO:0000313" key="2">
    <source>
        <dbReference type="EMBL" id="MBA0819111.1"/>
    </source>
</evidence>
<name>A0A7J9IAF3_9ROSI</name>
<reference evidence="2 3" key="1">
    <citation type="journal article" date="2019" name="Genome Biol. Evol.">
        <title>Insights into the evolution of the New World diploid cottons (Gossypium, subgenus Houzingenia) based on genome sequencing.</title>
        <authorList>
            <person name="Grover C.E."/>
            <person name="Arick M.A. 2nd"/>
            <person name="Thrash A."/>
            <person name="Conover J.L."/>
            <person name="Sanders W.S."/>
            <person name="Peterson D.G."/>
            <person name="Frelichowski J.E."/>
            <person name="Scheffler J.A."/>
            <person name="Scheffler B.E."/>
            <person name="Wendel J.F."/>
        </authorList>
    </citation>
    <scope>NUCLEOTIDE SEQUENCE [LARGE SCALE GENOMIC DNA]</scope>
    <source>
        <strain evidence="2">0</strain>
        <tissue evidence="2">Leaf</tissue>
    </source>
</reference>
<keyword evidence="3" id="KW-1185">Reference proteome</keyword>
<sequence>KNNSQTVRIASTPHKPNAKSRSAHKVKQKLVTVDNKHVKTRQIPITGYGLYIDMESGEEAFYSSLRLRTVESNRTSTMGSLVKTNSPNKKCKQIKDHVNTQESIT</sequence>
<evidence type="ECO:0000313" key="3">
    <source>
        <dbReference type="Proteomes" id="UP000593560"/>
    </source>
</evidence>
<gene>
    <name evidence="2" type="ORF">Gohar_028039</name>
</gene>
<evidence type="ECO:0000256" key="1">
    <source>
        <dbReference type="SAM" id="MobiDB-lite"/>
    </source>
</evidence>